<protein>
    <recommendedName>
        <fullName evidence="6">Dephospho-CoA kinase</fullName>
    </recommendedName>
</protein>
<comment type="caution">
    <text evidence="4">The sequence shown here is derived from an EMBL/GenBank/DDBJ whole genome shotgun (WGS) entry which is preliminary data.</text>
</comment>
<keyword evidence="2" id="KW-0067">ATP-binding</keyword>
<dbReference type="HAMAP" id="MF_00376">
    <property type="entry name" value="Dephospho_CoA_kinase"/>
    <property type="match status" value="1"/>
</dbReference>
<dbReference type="InterPro" id="IPR027417">
    <property type="entry name" value="P-loop_NTPase"/>
</dbReference>
<dbReference type="GO" id="GO:0004140">
    <property type="term" value="F:dephospho-CoA kinase activity"/>
    <property type="evidence" value="ECO:0007669"/>
    <property type="project" value="InterPro"/>
</dbReference>
<dbReference type="InterPro" id="IPR001977">
    <property type="entry name" value="Depp_CoAkinase"/>
</dbReference>
<dbReference type="Gene3D" id="3.40.50.300">
    <property type="entry name" value="P-loop containing nucleotide triphosphate hydrolases"/>
    <property type="match status" value="1"/>
</dbReference>
<dbReference type="GO" id="GO:0015937">
    <property type="term" value="P:coenzyme A biosynthetic process"/>
    <property type="evidence" value="ECO:0007669"/>
    <property type="project" value="InterPro"/>
</dbReference>
<dbReference type="PROSITE" id="PS51219">
    <property type="entry name" value="DPCK"/>
    <property type="match status" value="1"/>
</dbReference>
<evidence type="ECO:0000256" key="2">
    <source>
        <dbReference type="ARBA" id="ARBA00022840"/>
    </source>
</evidence>
<dbReference type="PANTHER" id="PTHR10695:SF46">
    <property type="entry name" value="BIFUNCTIONAL COENZYME A SYNTHASE-RELATED"/>
    <property type="match status" value="1"/>
</dbReference>
<dbReference type="EMBL" id="BLZA01000013">
    <property type="protein sequence ID" value="GHJ85565.1"/>
    <property type="molecule type" value="Genomic_DNA"/>
</dbReference>
<gene>
    <name evidence="4" type="ORF">NliqN6_1967</name>
</gene>
<dbReference type="GO" id="GO:0005524">
    <property type="term" value="F:ATP binding"/>
    <property type="evidence" value="ECO:0007669"/>
    <property type="project" value="UniProtKB-KW"/>
</dbReference>
<dbReference type="Proteomes" id="UP000620104">
    <property type="component" value="Unassembled WGS sequence"/>
</dbReference>
<proteinExistence type="inferred from homology"/>
<name>A0A8H3TQX3_9TREE</name>
<organism evidence="4 5">
    <name type="scientific">Naganishia liquefaciens</name>
    <dbReference type="NCBI Taxonomy" id="104408"/>
    <lineage>
        <taxon>Eukaryota</taxon>
        <taxon>Fungi</taxon>
        <taxon>Dikarya</taxon>
        <taxon>Basidiomycota</taxon>
        <taxon>Agaricomycotina</taxon>
        <taxon>Tremellomycetes</taxon>
        <taxon>Filobasidiales</taxon>
        <taxon>Filobasidiaceae</taxon>
        <taxon>Naganishia</taxon>
    </lineage>
</organism>
<keyword evidence="1" id="KW-0547">Nucleotide-binding</keyword>
<evidence type="ECO:0000313" key="4">
    <source>
        <dbReference type="EMBL" id="GHJ85565.1"/>
    </source>
</evidence>
<keyword evidence="3" id="KW-0812">Transmembrane</keyword>
<evidence type="ECO:0008006" key="6">
    <source>
        <dbReference type="Google" id="ProtNLM"/>
    </source>
</evidence>
<evidence type="ECO:0000313" key="5">
    <source>
        <dbReference type="Proteomes" id="UP000620104"/>
    </source>
</evidence>
<accession>A0A8H3TQX3</accession>
<keyword evidence="3" id="KW-0472">Membrane</keyword>
<dbReference type="AlphaFoldDB" id="A0A8H3TQX3"/>
<keyword evidence="5" id="KW-1185">Reference proteome</keyword>
<dbReference type="OrthoDB" id="247245at2759"/>
<sequence>MLVIGLTGGIASGKSTVSSLLSSRHDIPIIDADYLARAVILPGTRGYKAILSHFGADKVLKPDGITLDRQAISEIVFNNEHERKVLNGIVHPAVRRAMVWEVVKCWLGGHWACVLDVPLLIEAGLWKWVGEVVVVYVNEPLQLARLKARPSPNPNEGPLSTTQALSRIKAQMPLSDKLAYADHVLDNSGTEVDLQIQLDSLVAKWRKKSAGLQQKLYWLLPPLGIWAACMTVAFRWLKFKRKSGGKRRGRE</sequence>
<dbReference type="PANTHER" id="PTHR10695">
    <property type="entry name" value="DEPHOSPHO-COA KINASE-RELATED"/>
    <property type="match status" value="1"/>
</dbReference>
<keyword evidence="3" id="KW-1133">Transmembrane helix</keyword>
<dbReference type="SUPFAM" id="SSF52540">
    <property type="entry name" value="P-loop containing nucleoside triphosphate hydrolases"/>
    <property type="match status" value="1"/>
</dbReference>
<evidence type="ECO:0000256" key="3">
    <source>
        <dbReference type="SAM" id="Phobius"/>
    </source>
</evidence>
<dbReference type="CDD" id="cd02022">
    <property type="entry name" value="DPCK"/>
    <property type="match status" value="1"/>
</dbReference>
<reference evidence="4" key="1">
    <citation type="submission" date="2020-07" db="EMBL/GenBank/DDBJ databases">
        <title>Draft Genome Sequence of a Deep-Sea Yeast, Naganishia (Cryptococcus) liquefaciens strain N6.</title>
        <authorList>
            <person name="Han Y.W."/>
            <person name="Kajitani R."/>
            <person name="Morimoto H."/>
            <person name="Parhat M."/>
            <person name="Tsubouchi H."/>
            <person name="Bakenova O."/>
            <person name="Ogata M."/>
            <person name="Argunhan B."/>
            <person name="Aoki R."/>
            <person name="Kajiwara S."/>
            <person name="Itoh T."/>
            <person name="Iwasaki H."/>
        </authorList>
    </citation>
    <scope>NUCLEOTIDE SEQUENCE</scope>
    <source>
        <strain evidence="4">N6</strain>
    </source>
</reference>
<evidence type="ECO:0000256" key="1">
    <source>
        <dbReference type="ARBA" id="ARBA00022741"/>
    </source>
</evidence>
<dbReference type="NCBIfam" id="TIGR00152">
    <property type="entry name" value="dephospho-CoA kinase"/>
    <property type="match status" value="1"/>
</dbReference>
<dbReference type="Pfam" id="PF01121">
    <property type="entry name" value="CoaE"/>
    <property type="match status" value="1"/>
</dbReference>
<feature type="transmembrane region" description="Helical" evidence="3">
    <location>
        <begin position="216"/>
        <end position="237"/>
    </location>
</feature>